<dbReference type="SUPFAM" id="SSF52540">
    <property type="entry name" value="P-loop containing nucleoside triphosphate hydrolases"/>
    <property type="match status" value="1"/>
</dbReference>
<dbReference type="InterPro" id="IPR027417">
    <property type="entry name" value="P-loop_NTPase"/>
</dbReference>
<evidence type="ECO:0008006" key="5">
    <source>
        <dbReference type="Google" id="ProtNLM"/>
    </source>
</evidence>
<dbReference type="Pfam" id="PF23442">
    <property type="entry name" value="DUF7125"/>
    <property type="match status" value="1"/>
</dbReference>
<sequence>MSSRLPTGIDLLDQRLGGGIPPGSIVALTAPPASQAELLLYEFMAPRETLYLTLDRTELAVADALGRTSIDTGDPTIQSVAADSRVDHAIELSGDLPERSTLIVDPHTVLEREDRPRFREFMTRLRRHVVDTESVAVLHCLDGRNVPALRDTTAHMADVILRLTATTAGTAVETRLAVPKFRGGRALTETLKLQLTDRVEIDTSRDIA</sequence>
<dbReference type="AlphaFoldDB" id="M0NFP5"/>
<dbReference type="PATRIC" id="fig|1227456.3.peg.67"/>
<dbReference type="OrthoDB" id="49711at2157"/>
<name>M0NFP5_9EURY</name>
<organism evidence="3 4">
    <name type="scientific">Halococcus salifodinae DSM 8989</name>
    <dbReference type="NCBI Taxonomy" id="1227456"/>
    <lineage>
        <taxon>Archaea</taxon>
        <taxon>Methanobacteriati</taxon>
        <taxon>Methanobacteriota</taxon>
        <taxon>Stenosarchaea group</taxon>
        <taxon>Halobacteria</taxon>
        <taxon>Halobacteriales</taxon>
        <taxon>Halococcaceae</taxon>
        <taxon>Halococcus</taxon>
    </lineage>
</organism>
<comment type="caution">
    <text evidence="3">The sequence shown here is derived from an EMBL/GenBank/DDBJ whole genome shotgun (WGS) entry which is preliminary data.</text>
</comment>
<evidence type="ECO:0000313" key="4">
    <source>
        <dbReference type="Proteomes" id="UP000011625"/>
    </source>
</evidence>
<evidence type="ECO:0000256" key="1">
    <source>
        <dbReference type="ARBA" id="ARBA00022741"/>
    </source>
</evidence>
<dbReference type="PANTHER" id="PTHR43637">
    <property type="entry name" value="UPF0273 PROTEIN TM_0370"/>
    <property type="match status" value="1"/>
</dbReference>
<keyword evidence="4" id="KW-1185">Reference proteome</keyword>
<dbReference type="STRING" id="1227456.C450_00315"/>
<dbReference type="EMBL" id="AOME01000002">
    <property type="protein sequence ID" value="EMA55919.1"/>
    <property type="molecule type" value="Genomic_DNA"/>
</dbReference>
<keyword evidence="1" id="KW-0547">Nucleotide-binding</keyword>
<proteinExistence type="predicted"/>
<dbReference type="InterPro" id="IPR055549">
    <property type="entry name" value="DUF7125"/>
</dbReference>
<dbReference type="Proteomes" id="UP000011625">
    <property type="component" value="Unassembled WGS sequence"/>
</dbReference>
<gene>
    <name evidence="3" type="ORF">C450_00315</name>
</gene>
<keyword evidence="2" id="KW-0067">ATP-binding</keyword>
<evidence type="ECO:0000256" key="2">
    <source>
        <dbReference type="ARBA" id="ARBA00022840"/>
    </source>
</evidence>
<dbReference type="PANTHER" id="PTHR43637:SF3">
    <property type="entry name" value="FLAGELLA-RELATED PROTEIN H-RELATED"/>
    <property type="match status" value="1"/>
</dbReference>
<dbReference type="RefSeq" id="WP_005038597.1">
    <property type="nucleotide sequence ID" value="NZ_AOME01000002.1"/>
</dbReference>
<accession>M0NFP5</accession>
<reference evidence="3 4" key="1">
    <citation type="journal article" date="2014" name="PLoS Genet.">
        <title>Phylogenetically driven sequencing of extremely halophilic archaea reveals strategies for static and dynamic osmo-response.</title>
        <authorList>
            <person name="Becker E.A."/>
            <person name="Seitzer P.M."/>
            <person name="Tritt A."/>
            <person name="Larsen D."/>
            <person name="Krusor M."/>
            <person name="Yao A.I."/>
            <person name="Wu D."/>
            <person name="Madern D."/>
            <person name="Eisen J.A."/>
            <person name="Darling A.E."/>
            <person name="Facciotti M.T."/>
        </authorList>
    </citation>
    <scope>NUCLEOTIDE SEQUENCE [LARGE SCALE GENOMIC DNA]</scope>
    <source>
        <strain evidence="3 4">DSM 8989</strain>
    </source>
</reference>
<evidence type="ECO:0000313" key="3">
    <source>
        <dbReference type="EMBL" id="EMA55919.1"/>
    </source>
</evidence>
<dbReference type="GO" id="GO:0005524">
    <property type="term" value="F:ATP binding"/>
    <property type="evidence" value="ECO:0007669"/>
    <property type="project" value="UniProtKB-KW"/>
</dbReference>
<dbReference type="Gene3D" id="3.40.50.300">
    <property type="entry name" value="P-loop containing nucleotide triphosphate hydrolases"/>
    <property type="match status" value="1"/>
</dbReference>
<protein>
    <recommendedName>
        <fullName evidence="5">KaiC-like transcriptional regulator</fullName>
    </recommendedName>
</protein>